<proteinExistence type="predicted"/>
<dbReference type="PANTHER" id="PTHR43214:SF43">
    <property type="entry name" value="TWO-COMPONENT RESPONSE REGULATOR"/>
    <property type="match status" value="1"/>
</dbReference>
<dbReference type="AlphaFoldDB" id="A0A246BDP6"/>
<evidence type="ECO:0000313" key="8">
    <source>
        <dbReference type="Proteomes" id="UP000197208"/>
    </source>
</evidence>
<keyword evidence="2 6" id="KW-0238">DNA-binding</keyword>
<protein>
    <submittedName>
        <fullName evidence="6">DNA-binding response regulator</fullName>
    </submittedName>
</protein>
<dbReference type="SUPFAM" id="SSF46894">
    <property type="entry name" value="C-terminal effector domain of the bipartite response regulators"/>
    <property type="match status" value="1"/>
</dbReference>
<dbReference type="InterPro" id="IPR011006">
    <property type="entry name" value="CheY-like_superfamily"/>
</dbReference>
<dbReference type="SMART" id="SM00421">
    <property type="entry name" value="HTH_LUXR"/>
    <property type="match status" value="1"/>
</dbReference>
<dbReference type="InterPro" id="IPR000792">
    <property type="entry name" value="Tscrpt_reg_LuxR_C"/>
</dbReference>
<dbReference type="Proteomes" id="UP000197208">
    <property type="component" value="Unassembled WGS sequence"/>
</dbReference>
<feature type="domain" description="Response regulatory" evidence="5">
    <location>
        <begin position="9"/>
        <end position="125"/>
    </location>
</feature>
<dbReference type="PRINTS" id="PR00038">
    <property type="entry name" value="HTHLUXR"/>
</dbReference>
<keyword evidence="8" id="KW-1185">Reference proteome</keyword>
<dbReference type="Pfam" id="PF00196">
    <property type="entry name" value="GerE"/>
    <property type="match status" value="1"/>
</dbReference>
<dbReference type="OrthoDB" id="3827286at2"/>
<evidence type="ECO:0000259" key="4">
    <source>
        <dbReference type="PROSITE" id="PS50043"/>
    </source>
</evidence>
<dbReference type="Pfam" id="PF00072">
    <property type="entry name" value="Response_reg"/>
    <property type="match status" value="1"/>
</dbReference>
<evidence type="ECO:0000256" key="3">
    <source>
        <dbReference type="PROSITE-ProRule" id="PRU00169"/>
    </source>
</evidence>
<evidence type="ECO:0000256" key="2">
    <source>
        <dbReference type="ARBA" id="ARBA00023125"/>
    </source>
</evidence>
<evidence type="ECO:0000259" key="5">
    <source>
        <dbReference type="PROSITE" id="PS50110"/>
    </source>
</evidence>
<sequence>MDTTDRTIRLQLVEDHDLTRFGLRMLLSAQPDFQVVAEGRTAEEGLEQLGHFEVDVVLMDINLPGMDGIQAAQEVRRVRPDAQVVMFTASNRRDQLFAALASGAVAYCLKSAPPEVMFQAIRSAASGAVFFDPESARHLLHTVQGSAPLAPLTERDMAILRLVADGQANKDIAATLGISVGLVKKHIGEILEKLQATDRTQAAIKAFRAGLI</sequence>
<organism evidence="6 8">
    <name type="scientific">Deinococcus indicus</name>
    <dbReference type="NCBI Taxonomy" id="223556"/>
    <lineage>
        <taxon>Bacteria</taxon>
        <taxon>Thermotogati</taxon>
        <taxon>Deinococcota</taxon>
        <taxon>Deinococci</taxon>
        <taxon>Deinococcales</taxon>
        <taxon>Deinococcaceae</taxon>
        <taxon>Deinococcus</taxon>
    </lineage>
</organism>
<feature type="modified residue" description="4-aspartylphosphate" evidence="3">
    <location>
        <position position="60"/>
    </location>
</feature>
<dbReference type="GO" id="GO:0000160">
    <property type="term" value="P:phosphorelay signal transduction system"/>
    <property type="evidence" value="ECO:0007669"/>
    <property type="project" value="InterPro"/>
</dbReference>
<feature type="domain" description="HTH luxR-type" evidence="4">
    <location>
        <begin position="145"/>
        <end position="210"/>
    </location>
</feature>
<keyword evidence="1 3" id="KW-0597">Phosphoprotein</keyword>
<evidence type="ECO:0000313" key="7">
    <source>
        <dbReference type="EMBL" id="OWL93454.1"/>
    </source>
</evidence>
<dbReference type="GO" id="GO:0003677">
    <property type="term" value="F:DNA binding"/>
    <property type="evidence" value="ECO:0007669"/>
    <property type="project" value="UniProtKB-KW"/>
</dbReference>
<dbReference type="InterPro" id="IPR016032">
    <property type="entry name" value="Sig_transdc_resp-reg_C-effctor"/>
</dbReference>
<dbReference type="InterPro" id="IPR039420">
    <property type="entry name" value="WalR-like"/>
</dbReference>
<dbReference type="EMBL" id="NHMK01000035">
    <property type="protein sequence ID" value="OWL93454.1"/>
    <property type="molecule type" value="Genomic_DNA"/>
</dbReference>
<evidence type="ECO:0000313" key="6">
    <source>
        <dbReference type="EMBL" id="OWL93201.1"/>
    </source>
</evidence>
<dbReference type="EMBL" id="NHMK01000039">
    <property type="protein sequence ID" value="OWL93201.1"/>
    <property type="molecule type" value="Genomic_DNA"/>
</dbReference>
<dbReference type="GO" id="GO:0006355">
    <property type="term" value="P:regulation of DNA-templated transcription"/>
    <property type="evidence" value="ECO:0007669"/>
    <property type="project" value="InterPro"/>
</dbReference>
<reference evidence="6 8" key="1">
    <citation type="submission" date="2017-05" db="EMBL/GenBank/DDBJ databases">
        <title>De novo genome assembly of Deniococcus indicus strain DR1.</title>
        <authorList>
            <person name="Chauhan D."/>
            <person name="Yennamalli R.M."/>
            <person name="Priyadarshini R."/>
        </authorList>
    </citation>
    <scope>NUCLEOTIDE SEQUENCE [LARGE SCALE GENOMIC DNA]</scope>
    <source>
        <strain evidence="6 8">DR1</strain>
    </source>
</reference>
<dbReference type="InterPro" id="IPR001789">
    <property type="entry name" value="Sig_transdc_resp-reg_receiver"/>
</dbReference>
<dbReference type="PROSITE" id="PS50110">
    <property type="entry name" value="RESPONSE_REGULATORY"/>
    <property type="match status" value="1"/>
</dbReference>
<dbReference type="SMR" id="A0A246BDP6"/>
<gene>
    <name evidence="7" type="ORF">CBQ26_19685</name>
    <name evidence="6" type="ORF">CBQ26_20935</name>
</gene>
<evidence type="ECO:0000256" key="1">
    <source>
        <dbReference type="ARBA" id="ARBA00022553"/>
    </source>
</evidence>
<dbReference type="CDD" id="cd17535">
    <property type="entry name" value="REC_NarL-like"/>
    <property type="match status" value="1"/>
</dbReference>
<accession>A0A246BDP6</accession>
<comment type="caution">
    <text evidence="6">The sequence shown here is derived from an EMBL/GenBank/DDBJ whole genome shotgun (WGS) entry which is preliminary data.</text>
</comment>
<dbReference type="CDD" id="cd06170">
    <property type="entry name" value="LuxR_C_like"/>
    <property type="match status" value="1"/>
</dbReference>
<dbReference type="Gene3D" id="3.40.50.2300">
    <property type="match status" value="1"/>
</dbReference>
<dbReference type="PROSITE" id="PS50043">
    <property type="entry name" value="HTH_LUXR_2"/>
    <property type="match status" value="1"/>
</dbReference>
<dbReference type="InterPro" id="IPR058245">
    <property type="entry name" value="NreC/VraR/RcsB-like_REC"/>
</dbReference>
<dbReference type="RefSeq" id="WP_088250308.1">
    <property type="nucleotide sequence ID" value="NZ_NHMK01000035.1"/>
</dbReference>
<dbReference type="SUPFAM" id="SSF52172">
    <property type="entry name" value="CheY-like"/>
    <property type="match status" value="1"/>
</dbReference>
<dbReference type="PANTHER" id="PTHR43214">
    <property type="entry name" value="TWO-COMPONENT RESPONSE REGULATOR"/>
    <property type="match status" value="1"/>
</dbReference>
<dbReference type="SMART" id="SM00448">
    <property type="entry name" value="REC"/>
    <property type="match status" value="1"/>
</dbReference>
<name>A0A246BDP6_9DEIO</name>